<proteinExistence type="predicted"/>
<sequence length="169" mass="20027">MLKQIENGRKKYQASMKDLASESFIILSIGKKEKIFSHIFQRYKTKCHAYAGNPCESCNFRDILSRKNFQCIFGARRVLEKRAKLFNQSKHMKKKCTYVDTVKKQKYRNMRSLIDKIGKSHYDEKLQYIHYSEDESFIMIVSDKMLDIFCSSDKLVINETFESCPNEFN</sequence>
<accession>A0A0K0G5X0</accession>
<evidence type="ECO:0000313" key="2">
    <source>
        <dbReference type="WBParaSite" id="SVE_2014600.1"/>
    </source>
</evidence>
<protein>
    <submittedName>
        <fullName evidence="2">RecQ_Zn_bind domain-containing protein</fullName>
    </submittedName>
</protein>
<reference evidence="2" key="2">
    <citation type="submission" date="2015-08" db="UniProtKB">
        <authorList>
            <consortium name="WormBaseParasite"/>
        </authorList>
    </citation>
    <scope>IDENTIFICATION</scope>
</reference>
<dbReference type="WBParaSite" id="SVE_2014600.1">
    <property type="protein sequence ID" value="SVE_2014600.1"/>
    <property type="gene ID" value="SVE_2014600"/>
</dbReference>
<organism evidence="1 2">
    <name type="scientific">Strongyloides venezuelensis</name>
    <name type="common">Threadworm</name>
    <dbReference type="NCBI Taxonomy" id="75913"/>
    <lineage>
        <taxon>Eukaryota</taxon>
        <taxon>Metazoa</taxon>
        <taxon>Ecdysozoa</taxon>
        <taxon>Nematoda</taxon>
        <taxon>Chromadorea</taxon>
        <taxon>Rhabditida</taxon>
        <taxon>Tylenchina</taxon>
        <taxon>Panagrolaimomorpha</taxon>
        <taxon>Strongyloidoidea</taxon>
        <taxon>Strongyloididae</taxon>
        <taxon>Strongyloides</taxon>
    </lineage>
</organism>
<dbReference type="Proteomes" id="UP000035680">
    <property type="component" value="Unassembled WGS sequence"/>
</dbReference>
<name>A0A0K0G5X0_STRVS</name>
<evidence type="ECO:0000313" key="1">
    <source>
        <dbReference type="Proteomes" id="UP000035680"/>
    </source>
</evidence>
<reference evidence="1" key="1">
    <citation type="submission" date="2014-07" db="EMBL/GenBank/DDBJ databases">
        <authorList>
            <person name="Martin A.A"/>
            <person name="De Silva N."/>
        </authorList>
    </citation>
    <scope>NUCLEOTIDE SEQUENCE</scope>
</reference>
<dbReference type="AlphaFoldDB" id="A0A0K0G5X0"/>
<keyword evidence="1" id="KW-1185">Reference proteome</keyword>